<name>A0A9P6CR53_9AGAR</name>
<evidence type="ECO:0000313" key="2">
    <source>
        <dbReference type="Proteomes" id="UP000807353"/>
    </source>
</evidence>
<protein>
    <submittedName>
        <fullName evidence="1">Uncharacterized protein</fullName>
    </submittedName>
</protein>
<sequence>MEAYIVPGAKMPNFTIRKDFQERYCVDRRHIYDYFHSRGKMKWKYTHITQSFPKGSELLKRTNTPI</sequence>
<keyword evidence="2" id="KW-1185">Reference proteome</keyword>
<organism evidence="1 2">
    <name type="scientific">Collybia nuda</name>
    <dbReference type="NCBI Taxonomy" id="64659"/>
    <lineage>
        <taxon>Eukaryota</taxon>
        <taxon>Fungi</taxon>
        <taxon>Dikarya</taxon>
        <taxon>Basidiomycota</taxon>
        <taxon>Agaricomycotina</taxon>
        <taxon>Agaricomycetes</taxon>
        <taxon>Agaricomycetidae</taxon>
        <taxon>Agaricales</taxon>
        <taxon>Tricholomatineae</taxon>
        <taxon>Clitocybaceae</taxon>
        <taxon>Collybia</taxon>
    </lineage>
</organism>
<proteinExistence type="predicted"/>
<dbReference type="EMBL" id="MU150229">
    <property type="protein sequence ID" value="KAF9469689.1"/>
    <property type="molecule type" value="Genomic_DNA"/>
</dbReference>
<gene>
    <name evidence="1" type="ORF">BDZ94DRAFT_1243027</name>
</gene>
<accession>A0A9P6CR53</accession>
<dbReference type="Proteomes" id="UP000807353">
    <property type="component" value="Unassembled WGS sequence"/>
</dbReference>
<dbReference type="OrthoDB" id="3038119at2759"/>
<comment type="caution">
    <text evidence="1">The sequence shown here is derived from an EMBL/GenBank/DDBJ whole genome shotgun (WGS) entry which is preliminary data.</text>
</comment>
<evidence type="ECO:0000313" key="1">
    <source>
        <dbReference type="EMBL" id="KAF9469689.1"/>
    </source>
</evidence>
<reference evidence="1" key="1">
    <citation type="submission" date="2020-11" db="EMBL/GenBank/DDBJ databases">
        <authorList>
            <consortium name="DOE Joint Genome Institute"/>
            <person name="Ahrendt S."/>
            <person name="Riley R."/>
            <person name="Andreopoulos W."/>
            <person name="Labutti K."/>
            <person name="Pangilinan J."/>
            <person name="Ruiz-Duenas F.J."/>
            <person name="Barrasa J.M."/>
            <person name="Sanchez-Garcia M."/>
            <person name="Camarero S."/>
            <person name="Miyauchi S."/>
            <person name="Serrano A."/>
            <person name="Linde D."/>
            <person name="Babiker R."/>
            <person name="Drula E."/>
            <person name="Ayuso-Fernandez I."/>
            <person name="Pacheco R."/>
            <person name="Padilla G."/>
            <person name="Ferreira P."/>
            <person name="Barriuso J."/>
            <person name="Kellner H."/>
            <person name="Castanera R."/>
            <person name="Alfaro M."/>
            <person name="Ramirez L."/>
            <person name="Pisabarro A.G."/>
            <person name="Kuo A."/>
            <person name="Tritt A."/>
            <person name="Lipzen A."/>
            <person name="He G."/>
            <person name="Yan M."/>
            <person name="Ng V."/>
            <person name="Cullen D."/>
            <person name="Martin F."/>
            <person name="Rosso M.-N."/>
            <person name="Henrissat B."/>
            <person name="Hibbett D."/>
            <person name="Martinez A.T."/>
            <person name="Grigoriev I.V."/>
        </authorList>
    </citation>
    <scope>NUCLEOTIDE SEQUENCE</scope>
    <source>
        <strain evidence="1">CBS 247.69</strain>
    </source>
</reference>
<dbReference type="AlphaFoldDB" id="A0A9P6CR53"/>